<reference evidence="4 5" key="1">
    <citation type="submission" date="2020-08" db="EMBL/GenBank/DDBJ databases">
        <title>Genomic Encyclopedia of Type Strains, Phase IV (KMG-IV): sequencing the most valuable type-strain genomes for metagenomic binning, comparative biology and taxonomic classification.</title>
        <authorList>
            <person name="Goeker M."/>
        </authorList>
    </citation>
    <scope>NUCLEOTIDE SEQUENCE [LARGE SCALE GENOMIC DNA]</scope>
    <source>
        <strain evidence="4 5">DSM 22359</strain>
    </source>
</reference>
<protein>
    <recommendedName>
        <fullName evidence="3">TPM domain-containing protein</fullName>
    </recommendedName>
</protein>
<dbReference type="Pfam" id="PF04536">
    <property type="entry name" value="TPM_phosphatase"/>
    <property type="match status" value="1"/>
</dbReference>
<evidence type="ECO:0000259" key="3">
    <source>
        <dbReference type="Pfam" id="PF04536"/>
    </source>
</evidence>
<evidence type="ECO:0000256" key="1">
    <source>
        <dbReference type="SAM" id="Phobius"/>
    </source>
</evidence>
<dbReference type="RefSeq" id="WP_183700991.1">
    <property type="nucleotide sequence ID" value="NZ_JACHFE010000003.1"/>
</dbReference>
<dbReference type="Proteomes" id="UP000591735">
    <property type="component" value="Unassembled WGS sequence"/>
</dbReference>
<dbReference type="PANTHER" id="PTHR30373:SF2">
    <property type="entry name" value="UPF0603 PROTEIN YGCG"/>
    <property type="match status" value="1"/>
</dbReference>
<dbReference type="AlphaFoldDB" id="A0A840UJ57"/>
<sequence>MIARTYKSLLLALLILLPASVWAQSAPDFPELTGRVVDQAEMLSPEAEEQLTQMLETHEQASTEQVVVVTLPDLQDYPIEEFGYQLGRHWGIGQEGKDNGALLIVAKEERKVRIEVGYGLEGRLTDANSSVIINRVITPAFRQGDFQGGIISGAAAMIEVLGGKPTAAPQSQPPRVTQEKPNAGLVVLILIGMLAVVFFIGSRGGRGARGGAALVGAALLGATMGGRGGGGFGGGGGFSGGGGGFGGGGASGGW</sequence>
<dbReference type="PANTHER" id="PTHR30373">
    <property type="entry name" value="UPF0603 PROTEIN YGCG"/>
    <property type="match status" value="1"/>
</dbReference>
<feature type="signal peptide" evidence="2">
    <location>
        <begin position="1"/>
        <end position="23"/>
    </location>
</feature>
<evidence type="ECO:0000313" key="5">
    <source>
        <dbReference type="Proteomes" id="UP000591735"/>
    </source>
</evidence>
<dbReference type="Gene3D" id="3.10.310.50">
    <property type="match status" value="1"/>
</dbReference>
<keyword evidence="2" id="KW-0732">Signal</keyword>
<keyword evidence="5" id="KW-1185">Reference proteome</keyword>
<feature type="chain" id="PRO_5032690543" description="TPM domain-containing protein" evidence="2">
    <location>
        <begin position="24"/>
        <end position="254"/>
    </location>
</feature>
<evidence type="ECO:0000256" key="2">
    <source>
        <dbReference type="SAM" id="SignalP"/>
    </source>
</evidence>
<dbReference type="EMBL" id="JACHFE010000003">
    <property type="protein sequence ID" value="MBB5320808.1"/>
    <property type="molecule type" value="Genomic_DNA"/>
</dbReference>
<feature type="transmembrane region" description="Helical" evidence="1">
    <location>
        <begin position="183"/>
        <end position="201"/>
    </location>
</feature>
<proteinExistence type="predicted"/>
<organism evidence="4 5">
    <name type="scientific">Marinobacter oulmenensis</name>
    <dbReference type="NCBI Taxonomy" id="643747"/>
    <lineage>
        <taxon>Bacteria</taxon>
        <taxon>Pseudomonadati</taxon>
        <taxon>Pseudomonadota</taxon>
        <taxon>Gammaproteobacteria</taxon>
        <taxon>Pseudomonadales</taxon>
        <taxon>Marinobacteraceae</taxon>
        <taxon>Marinobacter</taxon>
    </lineage>
</organism>
<evidence type="ECO:0000313" key="4">
    <source>
        <dbReference type="EMBL" id="MBB5320808.1"/>
    </source>
</evidence>
<accession>A0A840UJ57</accession>
<feature type="domain" description="TPM" evidence="3">
    <location>
        <begin position="36"/>
        <end position="159"/>
    </location>
</feature>
<keyword evidence="1" id="KW-0472">Membrane</keyword>
<comment type="caution">
    <text evidence="4">The sequence shown here is derived from an EMBL/GenBank/DDBJ whole genome shotgun (WGS) entry which is preliminary data.</text>
</comment>
<name>A0A840UJ57_9GAMM</name>
<gene>
    <name evidence="4" type="ORF">HNR38_001294</name>
</gene>
<keyword evidence="1" id="KW-0812">Transmembrane</keyword>
<keyword evidence="1" id="KW-1133">Transmembrane helix</keyword>
<dbReference type="InterPro" id="IPR007621">
    <property type="entry name" value="TPM_dom"/>
</dbReference>